<dbReference type="EMBL" id="HBUE01335330">
    <property type="protein sequence ID" value="CAG6595573.1"/>
    <property type="molecule type" value="Transcribed_RNA"/>
</dbReference>
<dbReference type="AlphaFoldDB" id="A0A8D8I043"/>
<dbReference type="EMBL" id="HBUE01335327">
    <property type="protein sequence ID" value="CAG6595568.1"/>
    <property type="molecule type" value="Transcribed_RNA"/>
</dbReference>
<reference evidence="2" key="1">
    <citation type="submission" date="2021-05" db="EMBL/GenBank/DDBJ databases">
        <authorList>
            <person name="Alioto T."/>
            <person name="Alioto T."/>
            <person name="Gomez Garrido J."/>
        </authorList>
    </citation>
    <scope>NUCLEOTIDE SEQUENCE</scope>
</reference>
<proteinExistence type="predicted"/>
<feature type="compositionally biased region" description="Basic residues" evidence="1">
    <location>
        <begin position="23"/>
        <end position="34"/>
    </location>
</feature>
<feature type="compositionally biased region" description="Basic residues" evidence="1">
    <location>
        <begin position="80"/>
        <end position="96"/>
    </location>
</feature>
<sequence length="151" mass="16438">MPRLERAGTEHHCDGPRPEPIRPLHHHLGHRAGRAKPDVYSSADWPVGNGALDLLGSDLPAGYDCRDEPQVHQEYGFQAKPRHGHGGQRAHRQRAVHRSERTLPGQLRGQRDQPVGPALAGQGHQSNSDAEEHHPPIVVSDSVVGPHNAAA</sequence>
<evidence type="ECO:0000256" key="1">
    <source>
        <dbReference type="SAM" id="MobiDB-lite"/>
    </source>
</evidence>
<name>A0A8D8I043_CULPI</name>
<dbReference type="EMBL" id="HBUE01228568">
    <property type="protein sequence ID" value="CAG6543449.1"/>
    <property type="molecule type" value="Transcribed_RNA"/>
</dbReference>
<feature type="compositionally biased region" description="Basic and acidic residues" evidence="1">
    <location>
        <begin position="1"/>
        <end position="22"/>
    </location>
</feature>
<feature type="region of interest" description="Disordered" evidence="1">
    <location>
        <begin position="72"/>
        <end position="151"/>
    </location>
</feature>
<evidence type="ECO:0000313" key="2">
    <source>
        <dbReference type="EMBL" id="CAG6543446.1"/>
    </source>
</evidence>
<accession>A0A8D8I043</accession>
<organism evidence="2">
    <name type="scientific">Culex pipiens</name>
    <name type="common">House mosquito</name>
    <dbReference type="NCBI Taxonomy" id="7175"/>
    <lineage>
        <taxon>Eukaryota</taxon>
        <taxon>Metazoa</taxon>
        <taxon>Ecdysozoa</taxon>
        <taxon>Arthropoda</taxon>
        <taxon>Hexapoda</taxon>
        <taxon>Insecta</taxon>
        <taxon>Pterygota</taxon>
        <taxon>Neoptera</taxon>
        <taxon>Endopterygota</taxon>
        <taxon>Diptera</taxon>
        <taxon>Nematocera</taxon>
        <taxon>Culicoidea</taxon>
        <taxon>Culicidae</taxon>
        <taxon>Culicinae</taxon>
        <taxon>Culicini</taxon>
        <taxon>Culex</taxon>
        <taxon>Culex</taxon>
    </lineage>
</organism>
<dbReference type="EMBL" id="HBUE01228566">
    <property type="protein sequence ID" value="CAG6543446.1"/>
    <property type="molecule type" value="Transcribed_RNA"/>
</dbReference>
<feature type="region of interest" description="Disordered" evidence="1">
    <location>
        <begin position="1"/>
        <end position="41"/>
    </location>
</feature>
<dbReference type="EMBL" id="HBUE01228569">
    <property type="protein sequence ID" value="CAG6543451.1"/>
    <property type="molecule type" value="Transcribed_RNA"/>
</dbReference>
<protein>
    <submittedName>
        <fullName evidence="2">(northern house mosquito) hypothetical protein</fullName>
    </submittedName>
</protein>
<dbReference type="EMBL" id="HBUE01335329">
    <property type="protein sequence ID" value="CAG6595571.1"/>
    <property type="molecule type" value="Transcribed_RNA"/>
</dbReference>